<protein>
    <submittedName>
        <fullName evidence="1">Uncharacterized protein</fullName>
    </submittedName>
</protein>
<reference evidence="1" key="1">
    <citation type="journal article" date="2022" name="bioRxiv">
        <title>Population genetic analysis of Ophidiomyces ophidiicola, the causative agent of snake fungal disease, indicates recent introductions to the USA.</title>
        <authorList>
            <person name="Ladner J.T."/>
            <person name="Palmer J.M."/>
            <person name="Ettinger C.L."/>
            <person name="Stajich J.E."/>
            <person name="Farrell T.M."/>
            <person name="Glorioso B.M."/>
            <person name="Lawson B."/>
            <person name="Price S.J."/>
            <person name="Stengle A.G."/>
            <person name="Grear D.A."/>
            <person name="Lorch J.M."/>
        </authorList>
    </citation>
    <scope>NUCLEOTIDE SEQUENCE</scope>
    <source>
        <strain evidence="1">NWHC 24266-5</strain>
    </source>
</reference>
<accession>A0ACB8V0S3</accession>
<sequence length="892" mass="98560">MDEDDLPTTVESVRLSGDWRDDDGDGKITLQLRVRVHACPNGRAPILRLDSGVEVHLVDETVCEAEYKDLEDLGCSRNWALWQYRLGSSVVAQGYSGGGTHKDEGEDDDDGGACGGRDRLEHETPRRLYEAGVRLSPSPVKERLFPPSPEGSSGSIENYGHGVNGSRAYCGDSSGTDLEDGEHQEIFGLDSAWTPEPVPYIPWNDNIFTLQDELARLGSSHQREASNTTVIHLSPENGYGHAHSHRAAYSEQHLSLSPSLSPRAYGLSVQKRGVRSRIPVKSENLWQLGTAHQSPGFSKFMADVDSPGLQTRENNCKKGNFQDPQSPWSDRASKLMIPEYSSGFTPEKHRARRSAFDNQGLGLEPNEAQALPTTPENKVIGDFGSPAFSSGRLCLDSLVLREEANVKWQIGRVFCRSEDLERNATGINSAESSNYGDGKRSHLMNLWLDDGPCESNIKLEEEREIQGECSWTTDDQGSETSQSLLQNTEDTDDARSPLISDHISLPSPTPSSKLSMPWNSVEDLVTKKAVCPSLLDIDNVEYHPSKPVKPRIETVDGILIMSFPNDAGRGIVVYEASVELRSSEPSFGISGNFDADSEDEDEEDNGDNDDDDTLLNIKWHIEYKPSRERQGLPILSMANSNGGDIAILRKPFILGGVGLDTGLFGSHGSSFAITGTFNGVNLYADILHEFVRYINLYAALVRCYEKTSWKRNLLKVGGQLYQIAQHCGLFLAAVFVAAFFLFPLVRRGNYGLEVYHEARDNDCPAHRLECQVFLRRPRLIKAENTARRSYGQNEMRYPMSPRTSTAPSSEMKNANTPPRTPDPMVGRLVSPLLPTCAPSSKVKFVAKIEVPQKREDSVVMAEVGEASNKTSLRDRIDRFLGWRGPVVTGGAN</sequence>
<gene>
    <name evidence="1" type="ORF">LOY88_001917</name>
</gene>
<organism evidence="1">
    <name type="scientific">Ophidiomyces ophidiicola</name>
    <dbReference type="NCBI Taxonomy" id="1387563"/>
    <lineage>
        <taxon>Eukaryota</taxon>
        <taxon>Fungi</taxon>
        <taxon>Dikarya</taxon>
        <taxon>Ascomycota</taxon>
        <taxon>Pezizomycotina</taxon>
        <taxon>Eurotiomycetes</taxon>
        <taxon>Eurotiomycetidae</taxon>
        <taxon>Onygenales</taxon>
        <taxon>Onygenaceae</taxon>
        <taxon>Ophidiomyces</taxon>
    </lineage>
</organism>
<name>A0ACB8V0S3_9EURO</name>
<proteinExistence type="predicted"/>
<evidence type="ECO:0000313" key="1">
    <source>
        <dbReference type="EMBL" id="KAI2389898.1"/>
    </source>
</evidence>
<dbReference type="EMBL" id="JALBCA010000021">
    <property type="protein sequence ID" value="KAI2389898.1"/>
    <property type="molecule type" value="Genomic_DNA"/>
</dbReference>
<comment type="caution">
    <text evidence="1">The sequence shown here is derived from an EMBL/GenBank/DDBJ whole genome shotgun (WGS) entry which is preliminary data.</text>
</comment>